<dbReference type="Gene3D" id="1.20.5.4130">
    <property type="match status" value="1"/>
</dbReference>
<evidence type="ECO:0000256" key="1">
    <source>
        <dbReference type="ARBA" id="ARBA00022737"/>
    </source>
</evidence>
<accession>A0A6A6NCQ8</accession>
<dbReference type="Pfam" id="PF18052">
    <property type="entry name" value="Rx_N"/>
    <property type="match status" value="1"/>
</dbReference>
<dbReference type="GO" id="GO:0006952">
    <property type="term" value="P:defense response"/>
    <property type="evidence" value="ECO:0007669"/>
    <property type="project" value="UniProtKB-KW"/>
</dbReference>
<evidence type="ECO:0000259" key="4">
    <source>
        <dbReference type="Pfam" id="PF18052"/>
    </source>
</evidence>
<keyword evidence="3" id="KW-0611">Plant defense</keyword>
<keyword evidence="1" id="KW-0677">Repeat</keyword>
<name>A0A6A6NCQ8_HEVBR</name>
<sequence>MNPQIEVWLENLKEVVYDAEDVVDEIECEALRREVVKSRNTTQKVRRFFSSSNPVAFHFRMGHELKKIRETVAKIVALKSDFGLTEWIFDRHVIHKEREMTHSFIATSNVIGREQDTVNITEYLVQSIDGENVTIFQLLE</sequence>
<dbReference type="AlphaFoldDB" id="A0A6A6NCQ8"/>
<evidence type="ECO:0000313" key="6">
    <source>
        <dbReference type="Proteomes" id="UP000467840"/>
    </source>
</evidence>
<evidence type="ECO:0000313" key="5">
    <source>
        <dbReference type="EMBL" id="KAF2322413.1"/>
    </source>
</evidence>
<evidence type="ECO:0000256" key="3">
    <source>
        <dbReference type="ARBA" id="ARBA00022821"/>
    </source>
</evidence>
<dbReference type="GO" id="GO:0000166">
    <property type="term" value="F:nucleotide binding"/>
    <property type="evidence" value="ECO:0007669"/>
    <property type="project" value="UniProtKB-KW"/>
</dbReference>
<dbReference type="InterPro" id="IPR041118">
    <property type="entry name" value="Rx_N"/>
</dbReference>
<protein>
    <recommendedName>
        <fullName evidence="4">Disease resistance N-terminal domain-containing protein</fullName>
    </recommendedName>
</protein>
<organism evidence="5 6">
    <name type="scientific">Hevea brasiliensis</name>
    <name type="common">Para rubber tree</name>
    <name type="synonym">Siphonia brasiliensis</name>
    <dbReference type="NCBI Taxonomy" id="3981"/>
    <lineage>
        <taxon>Eukaryota</taxon>
        <taxon>Viridiplantae</taxon>
        <taxon>Streptophyta</taxon>
        <taxon>Embryophyta</taxon>
        <taxon>Tracheophyta</taxon>
        <taxon>Spermatophyta</taxon>
        <taxon>Magnoliopsida</taxon>
        <taxon>eudicotyledons</taxon>
        <taxon>Gunneridae</taxon>
        <taxon>Pentapetalae</taxon>
        <taxon>rosids</taxon>
        <taxon>fabids</taxon>
        <taxon>Malpighiales</taxon>
        <taxon>Euphorbiaceae</taxon>
        <taxon>Crotonoideae</taxon>
        <taxon>Micrandreae</taxon>
        <taxon>Hevea</taxon>
    </lineage>
</organism>
<evidence type="ECO:0000256" key="2">
    <source>
        <dbReference type="ARBA" id="ARBA00022741"/>
    </source>
</evidence>
<reference evidence="5 6" key="1">
    <citation type="journal article" date="2020" name="Mol. Plant">
        <title>The Chromosome-Based Rubber Tree Genome Provides New Insights into Spurge Genome Evolution and Rubber Biosynthesis.</title>
        <authorList>
            <person name="Liu J."/>
            <person name="Shi C."/>
            <person name="Shi C.C."/>
            <person name="Li W."/>
            <person name="Zhang Q.J."/>
            <person name="Zhang Y."/>
            <person name="Li K."/>
            <person name="Lu H.F."/>
            <person name="Shi C."/>
            <person name="Zhu S.T."/>
            <person name="Xiao Z.Y."/>
            <person name="Nan H."/>
            <person name="Yue Y."/>
            <person name="Zhu X.G."/>
            <person name="Wu Y."/>
            <person name="Hong X.N."/>
            <person name="Fan G.Y."/>
            <person name="Tong Y."/>
            <person name="Zhang D."/>
            <person name="Mao C.L."/>
            <person name="Liu Y.L."/>
            <person name="Hao S.J."/>
            <person name="Liu W.Q."/>
            <person name="Lv M.Q."/>
            <person name="Zhang H.B."/>
            <person name="Liu Y."/>
            <person name="Hu-Tang G.R."/>
            <person name="Wang J.P."/>
            <person name="Wang J.H."/>
            <person name="Sun Y.H."/>
            <person name="Ni S.B."/>
            <person name="Chen W.B."/>
            <person name="Zhang X.C."/>
            <person name="Jiao Y.N."/>
            <person name="Eichler E.E."/>
            <person name="Li G.H."/>
            <person name="Liu X."/>
            <person name="Gao L.Z."/>
        </authorList>
    </citation>
    <scope>NUCLEOTIDE SEQUENCE [LARGE SCALE GENOMIC DNA]</scope>
    <source>
        <strain evidence="6">cv. GT1</strain>
        <tissue evidence="5">Leaf</tissue>
    </source>
</reference>
<keyword evidence="2" id="KW-0547">Nucleotide-binding</keyword>
<gene>
    <name evidence="5" type="ORF">GH714_015800</name>
</gene>
<keyword evidence="6" id="KW-1185">Reference proteome</keyword>
<proteinExistence type="predicted"/>
<comment type="caution">
    <text evidence="5">The sequence shown here is derived from an EMBL/GenBank/DDBJ whole genome shotgun (WGS) entry which is preliminary data.</text>
</comment>
<feature type="domain" description="Disease resistance N-terminal" evidence="4">
    <location>
        <begin position="2"/>
        <end position="40"/>
    </location>
</feature>
<dbReference type="EMBL" id="JAAGAX010000002">
    <property type="protein sequence ID" value="KAF2322413.1"/>
    <property type="molecule type" value="Genomic_DNA"/>
</dbReference>
<dbReference type="Proteomes" id="UP000467840">
    <property type="component" value="Chromosome 11"/>
</dbReference>